<name>A0A9P0BAJ1_BRAAE</name>
<dbReference type="CDD" id="cd00190">
    <property type="entry name" value="Tryp_SPc"/>
    <property type="match status" value="1"/>
</dbReference>
<dbReference type="FunFam" id="2.40.10.10:FF:000028">
    <property type="entry name" value="Serine protease easter"/>
    <property type="match status" value="1"/>
</dbReference>
<comment type="subcellular location">
    <subcellularLocation>
        <location evidence="9">Secreted</location>
    </subcellularLocation>
</comment>
<evidence type="ECO:0000256" key="4">
    <source>
        <dbReference type="ARBA" id="ARBA00022825"/>
    </source>
</evidence>
<dbReference type="PROSITE" id="PS00135">
    <property type="entry name" value="TRYPSIN_SER"/>
    <property type="match status" value="1"/>
</dbReference>
<dbReference type="PRINTS" id="PR00722">
    <property type="entry name" value="CHYMOTRYPSIN"/>
</dbReference>
<dbReference type="PROSITE" id="PS00134">
    <property type="entry name" value="TRYPSIN_HIS"/>
    <property type="match status" value="1"/>
</dbReference>
<accession>A0A9P0BAJ1</accession>
<dbReference type="InterPro" id="IPR051487">
    <property type="entry name" value="Ser/Thr_Proteases_Immune/Dev"/>
</dbReference>
<evidence type="ECO:0000313" key="12">
    <source>
        <dbReference type="EMBL" id="CAH0558761.1"/>
    </source>
</evidence>
<dbReference type="EC" id="3.4.21.-" evidence="8"/>
<evidence type="ECO:0000256" key="3">
    <source>
        <dbReference type="ARBA" id="ARBA00022801"/>
    </source>
</evidence>
<dbReference type="SMART" id="SM00020">
    <property type="entry name" value="Tryp_SPc"/>
    <property type="match status" value="1"/>
</dbReference>
<keyword evidence="4 8" id="KW-0720">Serine protease</keyword>
<gene>
    <name evidence="12" type="ORF">MELIAE_LOCUS9021</name>
</gene>
<keyword evidence="2 9" id="KW-0732">Signal</keyword>
<evidence type="ECO:0000313" key="13">
    <source>
        <dbReference type="Proteomes" id="UP001154078"/>
    </source>
</evidence>
<dbReference type="InterPro" id="IPR022700">
    <property type="entry name" value="CLIP"/>
</dbReference>
<keyword evidence="13" id="KW-1185">Reference proteome</keyword>
<evidence type="ECO:0000256" key="2">
    <source>
        <dbReference type="ARBA" id="ARBA00022729"/>
    </source>
</evidence>
<feature type="signal peptide" evidence="9">
    <location>
        <begin position="1"/>
        <end position="18"/>
    </location>
</feature>
<dbReference type="Proteomes" id="UP001154078">
    <property type="component" value="Chromosome 6"/>
</dbReference>
<evidence type="ECO:0000256" key="1">
    <source>
        <dbReference type="ARBA" id="ARBA00022670"/>
    </source>
</evidence>
<dbReference type="InterPro" id="IPR033116">
    <property type="entry name" value="TRYPSIN_SER"/>
</dbReference>
<dbReference type="FunFam" id="2.40.10.10:FF:000084">
    <property type="entry name" value="Serine protease easter"/>
    <property type="match status" value="1"/>
</dbReference>
<reference evidence="12" key="1">
    <citation type="submission" date="2021-12" db="EMBL/GenBank/DDBJ databases">
        <authorList>
            <person name="King R."/>
        </authorList>
    </citation>
    <scope>NUCLEOTIDE SEQUENCE</scope>
</reference>
<dbReference type="InterPro" id="IPR009003">
    <property type="entry name" value="Peptidase_S1_PA"/>
</dbReference>
<evidence type="ECO:0000259" key="11">
    <source>
        <dbReference type="PROSITE" id="PS51888"/>
    </source>
</evidence>
<dbReference type="GO" id="GO:0004252">
    <property type="term" value="F:serine-type endopeptidase activity"/>
    <property type="evidence" value="ECO:0007669"/>
    <property type="project" value="UniProtKB-UniRule"/>
</dbReference>
<evidence type="ECO:0000256" key="5">
    <source>
        <dbReference type="ARBA" id="ARBA00023157"/>
    </source>
</evidence>
<keyword evidence="3 8" id="KW-0378">Hydrolase</keyword>
<feature type="domain" description="Peptidase S1" evidence="10">
    <location>
        <begin position="119"/>
        <end position="375"/>
    </location>
</feature>
<evidence type="ECO:0000256" key="9">
    <source>
        <dbReference type="RuleBase" id="RU366078"/>
    </source>
</evidence>
<keyword evidence="9" id="KW-0964">Secreted</keyword>
<dbReference type="InterPro" id="IPR018114">
    <property type="entry name" value="TRYPSIN_HIS"/>
</dbReference>
<dbReference type="Pfam" id="PF00089">
    <property type="entry name" value="Trypsin"/>
    <property type="match status" value="1"/>
</dbReference>
<dbReference type="OrthoDB" id="8114044at2759"/>
<dbReference type="EMBL" id="OV121137">
    <property type="protein sequence ID" value="CAH0558761.1"/>
    <property type="molecule type" value="Genomic_DNA"/>
</dbReference>
<dbReference type="GO" id="GO:0005576">
    <property type="term" value="C:extracellular region"/>
    <property type="evidence" value="ECO:0007669"/>
    <property type="project" value="UniProtKB-SubCell"/>
</dbReference>
<proteinExistence type="inferred from homology"/>
<evidence type="ECO:0000256" key="6">
    <source>
        <dbReference type="ARBA" id="ARBA00023180"/>
    </source>
</evidence>
<dbReference type="Gene3D" id="3.30.1640.30">
    <property type="match status" value="1"/>
</dbReference>
<evidence type="ECO:0000259" key="10">
    <source>
        <dbReference type="PROSITE" id="PS50240"/>
    </source>
</evidence>
<dbReference type="AlphaFoldDB" id="A0A9P0BAJ1"/>
<dbReference type="Gene3D" id="2.40.10.10">
    <property type="entry name" value="Trypsin-like serine proteases"/>
    <property type="match status" value="2"/>
</dbReference>
<evidence type="ECO:0000256" key="8">
    <source>
        <dbReference type="RuleBase" id="RU363034"/>
    </source>
</evidence>
<evidence type="ECO:0000256" key="7">
    <source>
        <dbReference type="ARBA" id="ARBA00024195"/>
    </source>
</evidence>
<feature type="chain" id="PRO_5040541956" description="CLIP domain-containing serine protease" evidence="9">
    <location>
        <begin position="19"/>
        <end position="375"/>
    </location>
</feature>
<dbReference type="InterPro" id="IPR001314">
    <property type="entry name" value="Peptidase_S1A"/>
</dbReference>
<dbReference type="SUPFAM" id="SSF50494">
    <property type="entry name" value="Trypsin-like serine proteases"/>
    <property type="match status" value="1"/>
</dbReference>
<dbReference type="SMART" id="SM00680">
    <property type="entry name" value="CLIP"/>
    <property type="match status" value="1"/>
</dbReference>
<dbReference type="Pfam" id="PF12032">
    <property type="entry name" value="CLIP"/>
    <property type="match status" value="1"/>
</dbReference>
<keyword evidence="6" id="KW-0325">Glycoprotein</keyword>
<dbReference type="GO" id="GO:0006508">
    <property type="term" value="P:proteolysis"/>
    <property type="evidence" value="ECO:0007669"/>
    <property type="project" value="UniProtKB-KW"/>
</dbReference>
<sequence>MWSFSVIFAFTYINIGRADIGDSCKTPNGENGICQRINSCEILYDAVLTKNQRQIQFLKDSYCGYDRTALVCCGSVANYESRLSFQPLSSTSSSAINNNNRNSILPDRSICGIQSDNKILGGEKTGLEEYPWMALLQYRKNRRGPLKSSCGGALISSRYVLTAAHCVTGTIKTAVGDLVNVRLGEHNTDTNPDCIQIRGYESCNDLHLDVEVEHYEAHSNYDPVKRTNDIGLVRLKTDVQFTEFVKPICLPEPNEHSTTGTRLVVAGWGQTESARSSSSKLKVEVPVVDNRNCARKFSAYNLQIQESQLCAGGVKLKDSCKGDSGGPLMAKAKNDTSQWYAEGIVSFGAACGEENWPAVYTRVSSFLPWIWQKVR</sequence>
<dbReference type="InterPro" id="IPR043504">
    <property type="entry name" value="Peptidase_S1_PA_chymotrypsin"/>
</dbReference>
<dbReference type="InterPro" id="IPR001254">
    <property type="entry name" value="Trypsin_dom"/>
</dbReference>
<dbReference type="InterPro" id="IPR038565">
    <property type="entry name" value="CLIP_sf"/>
</dbReference>
<keyword evidence="5" id="KW-1015">Disulfide bond</keyword>
<organism evidence="12 13">
    <name type="scientific">Brassicogethes aeneus</name>
    <name type="common">Rape pollen beetle</name>
    <name type="synonym">Meligethes aeneus</name>
    <dbReference type="NCBI Taxonomy" id="1431903"/>
    <lineage>
        <taxon>Eukaryota</taxon>
        <taxon>Metazoa</taxon>
        <taxon>Ecdysozoa</taxon>
        <taxon>Arthropoda</taxon>
        <taxon>Hexapoda</taxon>
        <taxon>Insecta</taxon>
        <taxon>Pterygota</taxon>
        <taxon>Neoptera</taxon>
        <taxon>Endopterygota</taxon>
        <taxon>Coleoptera</taxon>
        <taxon>Polyphaga</taxon>
        <taxon>Cucujiformia</taxon>
        <taxon>Nitidulidae</taxon>
        <taxon>Meligethinae</taxon>
        <taxon>Brassicogethes</taxon>
    </lineage>
</organism>
<comment type="similarity">
    <text evidence="7 9">Belongs to the peptidase S1 family. CLIP subfamily.</text>
</comment>
<protein>
    <recommendedName>
        <fullName evidence="9">CLIP domain-containing serine protease</fullName>
        <ecNumber evidence="8">3.4.21.-</ecNumber>
    </recommendedName>
</protein>
<dbReference type="PROSITE" id="PS51888">
    <property type="entry name" value="CLIP"/>
    <property type="match status" value="1"/>
</dbReference>
<dbReference type="PROSITE" id="PS50240">
    <property type="entry name" value="TRYPSIN_DOM"/>
    <property type="match status" value="1"/>
</dbReference>
<comment type="domain">
    <text evidence="9">The clip domain consists of 35-55 residues which are 'knitted' together usually by 3 conserved disulfide bonds forming a clip-like compact structure.</text>
</comment>
<keyword evidence="1 8" id="KW-0645">Protease</keyword>
<feature type="domain" description="Clip" evidence="11">
    <location>
        <begin position="23"/>
        <end position="73"/>
    </location>
</feature>
<dbReference type="PANTHER" id="PTHR24256">
    <property type="entry name" value="TRYPTASE-RELATED"/>
    <property type="match status" value="1"/>
</dbReference>